<feature type="region of interest" description="Disordered" evidence="1">
    <location>
        <begin position="76"/>
        <end position="121"/>
    </location>
</feature>
<reference evidence="3 4" key="1">
    <citation type="submission" date="2024-09" db="EMBL/GenBank/DDBJ databases">
        <authorList>
            <person name="Sun Q."/>
            <person name="Mori K."/>
        </authorList>
    </citation>
    <scope>NUCLEOTIDE SEQUENCE [LARGE SCALE GENOMIC DNA]</scope>
    <source>
        <strain evidence="3 4">JCM 3307</strain>
    </source>
</reference>
<protein>
    <submittedName>
        <fullName evidence="3">RNA polymerase sigma factor</fullName>
    </submittedName>
</protein>
<keyword evidence="4" id="KW-1185">Reference proteome</keyword>
<evidence type="ECO:0000259" key="2">
    <source>
        <dbReference type="Pfam" id="PF04542"/>
    </source>
</evidence>
<dbReference type="SUPFAM" id="SSF88946">
    <property type="entry name" value="Sigma2 domain of RNA polymerase sigma factors"/>
    <property type="match status" value="1"/>
</dbReference>
<sequence>MTAEDEFSAVFARHYRDVERYLYRRAPDAPVTDLVAEVFLVAWRRWEELPAGRELPWLYAAAGHVLANELRGRQRHRRLAPPRSRCAWPAPAAGCGPRSRRHLRHRRSSAHRPGSRHEETH</sequence>
<organism evidence="3 4">
    <name type="scientific">Dactylosporangium vinaceum</name>
    <dbReference type="NCBI Taxonomy" id="53362"/>
    <lineage>
        <taxon>Bacteria</taxon>
        <taxon>Bacillati</taxon>
        <taxon>Actinomycetota</taxon>
        <taxon>Actinomycetes</taxon>
        <taxon>Micromonosporales</taxon>
        <taxon>Micromonosporaceae</taxon>
        <taxon>Dactylosporangium</taxon>
    </lineage>
</organism>
<evidence type="ECO:0000313" key="4">
    <source>
        <dbReference type="Proteomes" id="UP001589608"/>
    </source>
</evidence>
<feature type="compositionally biased region" description="Low complexity" evidence="1">
    <location>
        <begin position="86"/>
        <end position="97"/>
    </location>
</feature>
<gene>
    <name evidence="3" type="ORF">ACFFTR_19965</name>
</gene>
<dbReference type="RefSeq" id="WP_246656248.1">
    <property type="nucleotide sequence ID" value="NZ_CP061913.1"/>
</dbReference>
<dbReference type="EMBL" id="JBHMCA010000042">
    <property type="protein sequence ID" value="MFB9445357.1"/>
    <property type="molecule type" value="Genomic_DNA"/>
</dbReference>
<feature type="domain" description="RNA polymerase sigma-70 region 2" evidence="2">
    <location>
        <begin position="11"/>
        <end position="75"/>
    </location>
</feature>
<accession>A0ABV5M929</accession>
<proteinExistence type="predicted"/>
<evidence type="ECO:0000313" key="3">
    <source>
        <dbReference type="EMBL" id="MFB9445357.1"/>
    </source>
</evidence>
<name>A0ABV5M929_9ACTN</name>
<dbReference type="InterPro" id="IPR013325">
    <property type="entry name" value="RNA_pol_sigma_r2"/>
</dbReference>
<dbReference type="Proteomes" id="UP001589608">
    <property type="component" value="Unassembled WGS sequence"/>
</dbReference>
<dbReference type="InterPro" id="IPR007627">
    <property type="entry name" value="RNA_pol_sigma70_r2"/>
</dbReference>
<evidence type="ECO:0000256" key="1">
    <source>
        <dbReference type="SAM" id="MobiDB-lite"/>
    </source>
</evidence>
<dbReference type="Pfam" id="PF04542">
    <property type="entry name" value="Sigma70_r2"/>
    <property type="match status" value="1"/>
</dbReference>
<feature type="compositionally biased region" description="Basic residues" evidence="1">
    <location>
        <begin position="98"/>
        <end position="114"/>
    </location>
</feature>
<dbReference type="Gene3D" id="1.10.1740.10">
    <property type="match status" value="1"/>
</dbReference>
<comment type="caution">
    <text evidence="3">The sequence shown here is derived from an EMBL/GenBank/DDBJ whole genome shotgun (WGS) entry which is preliminary data.</text>
</comment>